<evidence type="ECO:0000313" key="6">
    <source>
        <dbReference type="Proteomes" id="UP000267900"/>
    </source>
</evidence>
<dbReference type="RefSeq" id="WP_126917618.1">
    <property type="nucleotide sequence ID" value="NZ_CP034587.1"/>
</dbReference>
<dbReference type="PANTHER" id="PTHR44196:SF1">
    <property type="entry name" value="DEHYDROGENASE_REDUCTASE SDR FAMILY MEMBER 7B"/>
    <property type="match status" value="1"/>
</dbReference>
<protein>
    <submittedName>
        <fullName evidence="5">SDR family oxidoreductase</fullName>
    </submittedName>
</protein>
<dbReference type="InterPro" id="IPR002347">
    <property type="entry name" value="SDR_fam"/>
</dbReference>
<dbReference type="Pfam" id="PF00106">
    <property type="entry name" value="adh_short"/>
    <property type="match status" value="1"/>
</dbReference>
<evidence type="ECO:0000259" key="4">
    <source>
        <dbReference type="SMART" id="SM00822"/>
    </source>
</evidence>
<dbReference type="SUPFAM" id="SSF51735">
    <property type="entry name" value="NAD(P)-binding Rossmann-fold domains"/>
    <property type="match status" value="1"/>
</dbReference>
<sequence length="323" mass="33755">MAVHREGRLDGQAALVTGSSRGLGLLIARELARRGCSVMLCARDAAELKRAEAFVRESCGNGTRVRSVTADVTGPGVALELVDATTEAFGGLDVLVNNAGVIQVGPLGAMTEDDFRSAMETMYFAPLRLTLAALEGMRERGHGRIVNISSVGGRIPAPHLLPYDAAKFAAAGLSQGLRAELAQEGISVTTVLPGLMRTGSHRGARFSGQAGREYAWFAAAAALPLLSMDAERAARAIVRAAERGRPELVLTALAKVGVRLHGVAPATTTRALSLAARLLPGPGPDPRHLVPGHEAARETGSAALGRLTVLNDRAADRYNQHAA</sequence>
<dbReference type="Gene3D" id="3.40.50.720">
    <property type="entry name" value="NAD(P)-binding Rossmann-like Domain"/>
    <property type="match status" value="1"/>
</dbReference>
<dbReference type="CDD" id="cd05233">
    <property type="entry name" value="SDR_c"/>
    <property type="match status" value="1"/>
</dbReference>
<keyword evidence="2" id="KW-0560">Oxidoreductase</keyword>
<evidence type="ECO:0000256" key="1">
    <source>
        <dbReference type="ARBA" id="ARBA00006484"/>
    </source>
</evidence>
<dbReference type="PRINTS" id="PR00080">
    <property type="entry name" value="SDRFAMILY"/>
</dbReference>
<feature type="domain" description="Ketoreductase" evidence="4">
    <location>
        <begin position="12"/>
        <end position="189"/>
    </location>
</feature>
<dbReference type="PANTHER" id="PTHR44196">
    <property type="entry name" value="DEHYDROGENASE/REDUCTASE SDR FAMILY MEMBER 7B"/>
    <property type="match status" value="1"/>
</dbReference>
<dbReference type="PRINTS" id="PR00081">
    <property type="entry name" value="GDHRDH"/>
</dbReference>
<dbReference type="AlphaFoldDB" id="A0A3Q9G428"/>
<evidence type="ECO:0000256" key="2">
    <source>
        <dbReference type="ARBA" id="ARBA00023002"/>
    </source>
</evidence>
<organism evidence="5 6">
    <name type="scientific">Streptomyces luteoverticillatus</name>
    <name type="common">Streptoverticillium luteoverticillatus</name>
    <dbReference type="NCBI Taxonomy" id="66425"/>
    <lineage>
        <taxon>Bacteria</taxon>
        <taxon>Bacillati</taxon>
        <taxon>Actinomycetota</taxon>
        <taxon>Actinomycetes</taxon>
        <taxon>Kitasatosporales</taxon>
        <taxon>Streptomycetaceae</taxon>
        <taxon>Streptomyces</taxon>
    </lineage>
</organism>
<proteinExistence type="inferred from homology"/>
<keyword evidence="6" id="KW-1185">Reference proteome</keyword>
<dbReference type="InterPro" id="IPR036291">
    <property type="entry name" value="NAD(P)-bd_dom_sf"/>
</dbReference>
<dbReference type="EMBL" id="CP034587">
    <property type="protein sequence ID" value="AZQ75116.1"/>
    <property type="molecule type" value="Genomic_DNA"/>
</dbReference>
<dbReference type="GO" id="GO:0016020">
    <property type="term" value="C:membrane"/>
    <property type="evidence" value="ECO:0007669"/>
    <property type="project" value="TreeGrafter"/>
</dbReference>
<name>A0A3Q9G428_STRLT</name>
<accession>A0A3Q9G428</accession>
<evidence type="ECO:0000256" key="3">
    <source>
        <dbReference type="RuleBase" id="RU000363"/>
    </source>
</evidence>
<evidence type="ECO:0000313" key="5">
    <source>
        <dbReference type="EMBL" id="AZQ75116.1"/>
    </source>
</evidence>
<dbReference type="GO" id="GO:0016491">
    <property type="term" value="F:oxidoreductase activity"/>
    <property type="evidence" value="ECO:0007669"/>
    <property type="project" value="UniProtKB-KW"/>
</dbReference>
<dbReference type="Proteomes" id="UP000267900">
    <property type="component" value="Chromosome"/>
</dbReference>
<dbReference type="OrthoDB" id="151996at2"/>
<dbReference type="SMART" id="SM00822">
    <property type="entry name" value="PKS_KR"/>
    <property type="match status" value="1"/>
</dbReference>
<reference evidence="5 6" key="1">
    <citation type="submission" date="2018-12" db="EMBL/GenBank/DDBJ databases">
        <title>The whole draft genome of Streptomyce luteoverticillatus CGMCC 15060.</title>
        <authorList>
            <person name="Feng Z."/>
            <person name="Chen G."/>
            <person name="Zhang J."/>
            <person name="Zhu H."/>
            <person name="Yu X."/>
            <person name="Zhang W."/>
            <person name="Zhang X."/>
        </authorList>
    </citation>
    <scope>NUCLEOTIDE SEQUENCE [LARGE SCALE GENOMIC DNA]</scope>
    <source>
        <strain evidence="5 6">CGMCC 15060</strain>
    </source>
</reference>
<comment type="similarity">
    <text evidence="1 3">Belongs to the short-chain dehydrogenases/reductases (SDR) family.</text>
</comment>
<gene>
    <name evidence="5" type="ORF">EKH77_31725</name>
</gene>
<dbReference type="InterPro" id="IPR057326">
    <property type="entry name" value="KR_dom"/>
</dbReference>